<protein>
    <recommendedName>
        <fullName evidence="4">GDP-mannose 4,6-dehydratase</fullName>
        <ecNumber evidence="4">4.2.1.47</ecNumber>
    </recommendedName>
</protein>
<proteinExistence type="inferred from homology"/>
<accession>A0A4R5USN5</accession>
<dbReference type="RefSeq" id="WP_133392053.1">
    <property type="nucleotide sequence ID" value="NZ_SMUW01000037.1"/>
</dbReference>
<dbReference type="InterPro" id="IPR016040">
    <property type="entry name" value="NAD(P)-bd_dom"/>
</dbReference>
<dbReference type="GO" id="GO:0008446">
    <property type="term" value="F:GDP-mannose 4,6-dehydratase activity"/>
    <property type="evidence" value="ECO:0007669"/>
    <property type="project" value="UniProtKB-EC"/>
</dbReference>
<dbReference type="SUPFAM" id="SSF51735">
    <property type="entry name" value="NAD(P)-binding Rossmann-fold domains"/>
    <property type="match status" value="1"/>
</dbReference>
<evidence type="ECO:0000256" key="4">
    <source>
        <dbReference type="ARBA" id="ARBA00011989"/>
    </source>
</evidence>
<dbReference type="CDD" id="cd05260">
    <property type="entry name" value="GDP_MD_SDR_e"/>
    <property type="match status" value="1"/>
</dbReference>
<evidence type="ECO:0000259" key="7">
    <source>
        <dbReference type="Pfam" id="PF16363"/>
    </source>
</evidence>
<comment type="function">
    <text evidence="6">Catalyzes the conversion of GDP-D-mannose to GDP-4-dehydro-6-deoxy-D-mannose.</text>
</comment>
<sequence>MKALIIGVSGQDGSYLADFLLKKGYEVFGTSRDAQGSVFQGLSFLGIKNDVHLLSMDPEDFRSVLVAIKKSKPDEIYFLAGQSSVGLSFEQPAETIQSFTIGILNVLEAVKMEGRGIKVYHAGSSEAFGDTDGEAAKETTPFKPRSPYALAKASSTWLVDNYREAYDLFACTGILFNHESPLRPARFVTQKIIQTAKRISDGSKEKLILGRLDVSRDWGWAPEYVEAMWLMMQQENPDDYIIATGKTQSLEEFVSKAFEVLGLDWKNHVAQSADLMRPTDLSVSKADPSKAKKHLGWEAKKGIQEVIEGMM</sequence>
<evidence type="ECO:0000256" key="1">
    <source>
        <dbReference type="ARBA" id="ARBA00000188"/>
    </source>
</evidence>
<comment type="caution">
    <text evidence="8">The sequence shown here is derived from an EMBL/GenBank/DDBJ whole genome shotgun (WGS) entry which is preliminary data.</text>
</comment>
<evidence type="ECO:0000256" key="6">
    <source>
        <dbReference type="ARBA" id="ARBA00059383"/>
    </source>
</evidence>
<evidence type="ECO:0000256" key="5">
    <source>
        <dbReference type="ARBA" id="ARBA00023239"/>
    </source>
</evidence>
<keyword evidence="5" id="KW-0456">Lyase</keyword>
<evidence type="ECO:0000256" key="3">
    <source>
        <dbReference type="ARBA" id="ARBA00009263"/>
    </source>
</evidence>
<evidence type="ECO:0000256" key="2">
    <source>
        <dbReference type="ARBA" id="ARBA00001937"/>
    </source>
</evidence>
<dbReference type="Gene3D" id="3.90.25.10">
    <property type="entry name" value="UDP-galactose 4-epimerase, domain 1"/>
    <property type="match status" value="1"/>
</dbReference>
<feature type="domain" description="NAD(P)-binding" evidence="7">
    <location>
        <begin position="4"/>
        <end position="310"/>
    </location>
</feature>
<organism evidence="8 9">
    <name type="scientific">Algoriphagus formosus</name>
    <dbReference type="NCBI Taxonomy" id="2007308"/>
    <lineage>
        <taxon>Bacteria</taxon>
        <taxon>Pseudomonadati</taxon>
        <taxon>Bacteroidota</taxon>
        <taxon>Cytophagia</taxon>
        <taxon>Cytophagales</taxon>
        <taxon>Cyclobacteriaceae</taxon>
        <taxon>Algoriphagus</taxon>
    </lineage>
</organism>
<dbReference type="AlphaFoldDB" id="A0A4R5USN5"/>
<dbReference type="Gene3D" id="3.40.50.720">
    <property type="entry name" value="NAD(P)-binding Rossmann-like Domain"/>
    <property type="match status" value="1"/>
</dbReference>
<comment type="catalytic activity">
    <reaction evidence="1">
        <text>GDP-alpha-D-mannose = GDP-4-dehydro-alpha-D-rhamnose + H2O</text>
        <dbReference type="Rhea" id="RHEA:23820"/>
        <dbReference type="ChEBI" id="CHEBI:15377"/>
        <dbReference type="ChEBI" id="CHEBI:57527"/>
        <dbReference type="ChEBI" id="CHEBI:57964"/>
        <dbReference type="EC" id="4.2.1.47"/>
    </reaction>
</comment>
<dbReference type="InterPro" id="IPR036291">
    <property type="entry name" value="NAD(P)-bd_dom_sf"/>
</dbReference>
<keyword evidence="9" id="KW-1185">Reference proteome</keyword>
<dbReference type="EC" id="4.2.1.47" evidence="4"/>
<comment type="similarity">
    <text evidence="3">Belongs to the NAD(P)-dependent epimerase/dehydratase family. GDP-mannose 4,6-dehydratase subfamily.</text>
</comment>
<name>A0A4R5USN5_9BACT</name>
<dbReference type="PANTHER" id="PTHR43715:SF1">
    <property type="entry name" value="GDP-MANNOSE 4,6 DEHYDRATASE"/>
    <property type="match status" value="1"/>
</dbReference>
<dbReference type="FunFam" id="3.40.50.720:FF:000924">
    <property type="entry name" value="GDP-mannose 4,6 dehydratase"/>
    <property type="match status" value="1"/>
</dbReference>
<comment type="cofactor">
    <cofactor evidence="2">
        <name>NADP(+)</name>
        <dbReference type="ChEBI" id="CHEBI:58349"/>
    </cofactor>
</comment>
<dbReference type="Pfam" id="PF16363">
    <property type="entry name" value="GDP_Man_Dehyd"/>
    <property type="match status" value="1"/>
</dbReference>
<dbReference type="InterPro" id="IPR006368">
    <property type="entry name" value="GDP_Man_deHydtase"/>
</dbReference>
<evidence type="ECO:0000313" key="8">
    <source>
        <dbReference type="EMBL" id="TDK42031.1"/>
    </source>
</evidence>
<reference evidence="8 9" key="1">
    <citation type="submission" date="2019-03" db="EMBL/GenBank/DDBJ databases">
        <title>Algoriphagus aquimaris sp. nov., isolated form marine sediment in Pohang, Korea.</title>
        <authorList>
            <person name="Kim J."/>
            <person name="Yoon S.-H."/>
            <person name="Lee S.-S."/>
        </authorList>
    </citation>
    <scope>NUCLEOTIDE SEQUENCE [LARGE SCALE GENOMIC DNA]</scope>
    <source>
        <strain evidence="8 9">F21</strain>
    </source>
</reference>
<evidence type="ECO:0000313" key="9">
    <source>
        <dbReference type="Proteomes" id="UP000295438"/>
    </source>
</evidence>
<dbReference type="PANTHER" id="PTHR43715">
    <property type="entry name" value="GDP-MANNOSE 4,6-DEHYDRATASE"/>
    <property type="match status" value="1"/>
</dbReference>
<dbReference type="EMBL" id="SMUW01000037">
    <property type="protein sequence ID" value="TDK42031.1"/>
    <property type="molecule type" value="Genomic_DNA"/>
</dbReference>
<gene>
    <name evidence="8" type="ORF">E1898_18835</name>
</gene>
<dbReference type="GO" id="GO:0042351">
    <property type="term" value="P:'de novo' GDP-L-fucose biosynthetic process"/>
    <property type="evidence" value="ECO:0007669"/>
    <property type="project" value="TreeGrafter"/>
</dbReference>
<dbReference type="Proteomes" id="UP000295438">
    <property type="component" value="Unassembled WGS sequence"/>
</dbReference>